<comment type="caution">
    <text evidence="7">The sequence shown here is derived from an EMBL/GenBank/DDBJ whole genome shotgun (WGS) entry which is preliminary data.</text>
</comment>
<comment type="domain">
    <text evidence="5">The RxLR-dEER motif acts to carry the protein into the host cell cytoplasm through binding to cell surface phosphatidylinositol-3-phosphate.</text>
</comment>
<organism evidence="7 8">
    <name type="scientific">Phytophthora oleae</name>
    <dbReference type="NCBI Taxonomy" id="2107226"/>
    <lineage>
        <taxon>Eukaryota</taxon>
        <taxon>Sar</taxon>
        <taxon>Stramenopiles</taxon>
        <taxon>Oomycota</taxon>
        <taxon>Peronosporomycetes</taxon>
        <taxon>Peronosporales</taxon>
        <taxon>Peronosporaceae</taxon>
        <taxon>Phytophthora</taxon>
    </lineage>
</organism>
<comment type="subcellular location">
    <subcellularLocation>
        <location evidence="1 5">Secreted</location>
    </subcellularLocation>
</comment>
<name>A0ABD3GCG1_9STRA</name>
<evidence type="ECO:0000256" key="6">
    <source>
        <dbReference type="SAM" id="MobiDB-lite"/>
    </source>
</evidence>
<dbReference type="Pfam" id="PF16810">
    <property type="entry name" value="RXLR"/>
    <property type="match status" value="1"/>
</dbReference>
<dbReference type="EMBL" id="JBIMZQ010000001">
    <property type="protein sequence ID" value="KAL3674869.1"/>
    <property type="molecule type" value="Genomic_DNA"/>
</dbReference>
<evidence type="ECO:0000256" key="4">
    <source>
        <dbReference type="ARBA" id="ARBA00022729"/>
    </source>
</evidence>
<gene>
    <name evidence="7" type="ORF">V7S43_000795</name>
</gene>
<reference evidence="7 8" key="1">
    <citation type="submission" date="2024-09" db="EMBL/GenBank/DDBJ databases">
        <title>Genome sequencing and assembly of Phytophthora oleae, isolate VK10A, causative agent of rot of olive drupes.</title>
        <authorList>
            <person name="Conti Taguali S."/>
            <person name="Riolo M."/>
            <person name="La Spada F."/>
            <person name="Cacciola S.O."/>
            <person name="Dionisio G."/>
        </authorList>
    </citation>
    <scope>NUCLEOTIDE SEQUENCE [LARGE SCALE GENOMIC DNA]</scope>
    <source>
        <strain evidence="7 8">VK10A</strain>
    </source>
</reference>
<keyword evidence="3 5" id="KW-0964">Secreted</keyword>
<evidence type="ECO:0000313" key="8">
    <source>
        <dbReference type="Proteomes" id="UP001632037"/>
    </source>
</evidence>
<protein>
    <recommendedName>
        <fullName evidence="5">RxLR effector protein</fullName>
    </recommendedName>
</protein>
<evidence type="ECO:0000256" key="5">
    <source>
        <dbReference type="RuleBase" id="RU367124"/>
    </source>
</evidence>
<feature type="chain" id="PRO_5044831271" description="RxLR effector protein" evidence="5">
    <location>
        <begin position="21"/>
        <end position="138"/>
    </location>
</feature>
<comment type="function">
    <text evidence="5">Effector that suppresses plant defense responses during pathogen infection.</text>
</comment>
<evidence type="ECO:0000256" key="3">
    <source>
        <dbReference type="ARBA" id="ARBA00022525"/>
    </source>
</evidence>
<evidence type="ECO:0000256" key="2">
    <source>
        <dbReference type="ARBA" id="ARBA00010400"/>
    </source>
</evidence>
<feature type="signal peptide" evidence="5">
    <location>
        <begin position="1"/>
        <end position="20"/>
    </location>
</feature>
<sequence>MRLASLVLLIAATLVTTGNALSVEQTEGKPASSDSLFPPTASSNHETGQTRRLRAAENPKDEEERRLINVDLAIKDAFHELRKLTKWKVQFAAWKVLEKPPHKLIQEWGMKYPYSSDPRWAKILAYKVFWGKGPLKYP</sequence>
<feature type="compositionally biased region" description="Polar residues" evidence="6">
    <location>
        <begin position="32"/>
        <end position="47"/>
    </location>
</feature>
<comment type="similarity">
    <text evidence="2 5">Belongs to the RxLR effector family.</text>
</comment>
<keyword evidence="8" id="KW-1185">Reference proteome</keyword>
<dbReference type="AlphaFoldDB" id="A0ABD3GCG1"/>
<accession>A0ABD3GCG1</accession>
<evidence type="ECO:0000313" key="7">
    <source>
        <dbReference type="EMBL" id="KAL3674869.1"/>
    </source>
</evidence>
<dbReference type="Proteomes" id="UP001632037">
    <property type="component" value="Unassembled WGS sequence"/>
</dbReference>
<keyword evidence="4 5" id="KW-0732">Signal</keyword>
<evidence type="ECO:0000256" key="1">
    <source>
        <dbReference type="ARBA" id="ARBA00004613"/>
    </source>
</evidence>
<feature type="region of interest" description="Disordered" evidence="6">
    <location>
        <begin position="23"/>
        <end position="62"/>
    </location>
</feature>
<proteinExistence type="inferred from homology"/>
<dbReference type="InterPro" id="IPR031825">
    <property type="entry name" value="RXLR"/>
</dbReference>